<dbReference type="OrthoDB" id="2679825at2759"/>
<dbReference type="OMA" id="WEYSVES"/>
<dbReference type="GeneID" id="27899464"/>
<sequence>MPRNKQRLYLALYSRTGITPSMPGKEDAYYWALLIGPKNENKSSQGIKCHAKTIITFDDSIKGKETAIMTFQYEERKIWLTAVDSILVRLVLAKVVETDRLLDVLRGTRVKKHGDAGGWNCVHWTRDALERLMEEDGVLGARVLDWDTVRDTAVWYADEKTAQHRFDGKAIGTFDKTKVPTWDLLDDVELEP</sequence>
<gene>
    <name evidence="1" type="ORF">SEPMUDRAFT_130036</name>
</gene>
<name>N1QJ83_SPHMS</name>
<dbReference type="eggNOG" id="ENOG502RZJU">
    <property type="taxonomic scope" value="Eukaryota"/>
</dbReference>
<dbReference type="RefSeq" id="XP_016765371.1">
    <property type="nucleotide sequence ID" value="XM_016902327.1"/>
</dbReference>
<dbReference type="EMBL" id="KB456260">
    <property type="protein sequence ID" value="EMF17250.1"/>
    <property type="molecule type" value="Genomic_DNA"/>
</dbReference>
<dbReference type="HOGENOM" id="CLU_095770_2_0_1"/>
<dbReference type="InterPro" id="IPR054208">
    <property type="entry name" value="DUF6914"/>
</dbReference>
<reference evidence="1 2" key="1">
    <citation type="journal article" date="2012" name="PLoS Pathog.">
        <title>Diverse lifestyles and strategies of plant pathogenesis encoded in the genomes of eighteen Dothideomycetes fungi.</title>
        <authorList>
            <person name="Ohm R.A."/>
            <person name="Feau N."/>
            <person name="Henrissat B."/>
            <person name="Schoch C.L."/>
            <person name="Horwitz B.A."/>
            <person name="Barry K.W."/>
            <person name="Condon B.J."/>
            <person name="Copeland A.C."/>
            <person name="Dhillon B."/>
            <person name="Glaser F."/>
            <person name="Hesse C.N."/>
            <person name="Kosti I."/>
            <person name="LaButti K."/>
            <person name="Lindquist E.A."/>
            <person name="Lucas S."/>
            <person name="Salamov A.A."/>
            <person name="Bradshaw R.E."/>
            <person name="Ciuffetti L."/>
            <person name="Hamelin R.C."/>
            <person name="Kema G.H.J."/>
            <person name="Lawrence C."/>
            <person name="Scott J.A."/>
            <person name="Spatafora J.W."/>
            <person name="Turgeon B.G."/>
            <person name="de Wit P.J.G.M."/>
            <person name="Zhong S."/>
            <person name="Goodwin S.B."/>
            <person name="Grigoriev I.V."/>
        </authorList>
    </citation>
    <scope>NUCLEOTIDE SEQUENCE [LARGE SCALE GENOMIC DNA]</scope>
    <source>
        <strain evidence="1 2">SO2202</strain>
    </source>
</reference>
<evidence type="ECO:0000313" key="2">
    <source>
        <dbReference type="Proteomes" id="UP000016931"/>
    </source>
</evidence>
<accession>N1QJ83</accession>
<organism evidence="1 2">
    <name type="scientific">Sphaerulina musiva (strain SO2202)</name>
    <name type="common">Poplar stem canker fungus</name>
    <name type="synonym">Septoria musiva</name>
    <dbReference type="NCBI Taxonomy" id="692275"/>
    <lineage>
        <taxon>Eukaryota</taxon>
        <taxon>Fungi</taxon>
        <taxon>Dikarya</taxon>
        <taxon>Ascomycota</taxon>
        <taxon>Pezizomycotina</taxon>
        <taxon>Dothideomycetes</taxon>
        <taxon>Dothideomycetidae</taxon>
        <taxon>Mycosphaerellales</taxon>
        <taxon>Mycosphaerellaceae</taxon>
        <taxon>Sphaerulina</taxon>
    </lineage>
</organism>
<proteinExistence type="predicted"/>
<dbReference type="Pfam" id="PF21858">
    <property type="entry name" value="DUF6914"/>
    <property type="match status" value="1"/>
</dbReference>
<dbReference type="AlphaFoldDB" id="N1QJ83"/>
<evidence type="ECO:0000313" key="1">
    <source>
        <dbReference type="EMBL" id="EMF17250.1"/>
    </source>
</evidence>
<dbReference type="Proteomes" id="UP000016931">
    <property type="component" value="Unassembled WGS sequence"/>
</dbReference>
<protein>
    <submittedName>
        <fullName evidence="1">Uncharacterized protein</fullName>
    </submittedName>
</protein>
<keyword evidence="2" id="KW-1185">Reference proteome</keyword>